<name>A0ABQ1QNU6_9RHOB</name>
<protein>
    <recommendedName>
        <fullName evidence="4">Class I SAM-dependent methyltransferase</fullName>
    </recommendedName>
</protein>
<keyword evidence="3" id="KW-1185">Reference proteome</keyword>
<comment type="caution">
    <text evidence="2">The sequence shown here is derived from an EMBL/GenBank/DDBJ whole genome shotgun (WGS) entry which is preliminary data.</text>
</comment>
<accession>A0ABQ1QNU6</accession>
<organism evidence="2 3">
    <name type="scientific">Sinisalibacter lacisalsi</name>
    <dbReference type="NCBI Taxonomy" id="1526570"/>
    <lineage>
        <taxon>Bacteria</taxon>
        <taxon>Pseudomonadati</taxon>
        <taxon>Pseudomonadota</taxon>
        <taxon>Alphaproteobacteria</taxon>
        <taxon>Rhodobacterales</taxon>
        <taxon>Roseobacteraceae</taxon>
        <taxon>Sinisalibacter</taxon>
    </lineage>
</organism>
<evidence type="ECO:0008006" key="4">
    <source>
        <dbReference type="Google" id="ProtNLM"/>
    </source>
</evidence>
<dbReference type="EMBL" id="BMGI01000003">
    <property type="protein sequence ID" value="GGD35955.1"/>
    <property type="molecule type" value="Genomic_DNA"/>
</dbReference>
<dbReference type="Proteomes" id="UP000617355">
    <property type="component" value="Unassembled WGS sequence"/>
</dbReference>
<reference evidence="3" key="1">
    <citation type="journal article" date="2019" name="Int. J. Syst. Evol. Microbiol.">
        <title>The Global Catalogue of Microorganisms (GCM) 10K type strain sequencing project: providing services to taxonomists for standard genome sequencing and annotation.</title>
        <authorList>
            <consortium name="The Broad Institute Genomics Platform"/>
            <consortium name="The Broad Institute Genome Sequencing Center for Infectious Disease"/>
            <person name="Wu L."/>
            <person name="Ma J."/>
        </authorList>
    </citation>
    <scope>NUCLEOTIDE SEQUENCE [LARGE SCALE GENOMIC DNA]</scope>
    <source>
        <strain evidence="3">CGMCC 1.12922</strain>
    </source>
</reference>
<proteinExistence type="predicted"/>
<sequence>MPDLSKPAVGAASLPAPQLGAAAFWKPVHAAPSPLLGHIPFLFWLVETIRPRRTVQLGLGDGVAYLALCQAMEGLVADPLCLAFDGGTAARPAELHALHDEHYAAFSTLVPGGFEPSALPGDAKVDLLVVAREARAEDLAALERELMPRLSASAAILFCADGMERETRAGVMRLLGERLQVVTLDPPGQEVPGMDLVLLGTPESAILSSAAQQPDDPAWRQTRRALQRLGQSIAAGQRVQRLEKELRTAQRALEEARAQHEARIEDIAVLSRAFNEETDAILGATQQTTDKGEALENRVKQLEKQLRNVKARRDQIVASTSWKITAPLRRLMRLLRRR</sequence>
<evidence type="ECO:0000313" key="3">
    <source>
        <dbReference type="Proteomes" id="UP000617355"/>
    </source>
</evidence>
<evidence type="ECO:0000313" key="2">
    <source>
        <dbReference type="EMBL" id="GGD35955.1"/>
    </source>
</evidence>
<dbReference type="RefSeq" id="WP_188527491.1">
    <property type="nucleotide sequence ID" value="NZ_BMGI01000003.1"/>
</dbReference>
<gene>
    <name evidence="2" type="ORF">GCM10011358_19710</name>
</gene>
<feature type="coiled-coil region" evidence="1">
    <location>
        <begin position="232"/>
        <end position="319"/>
    </location>
</feature>
<keyword evidence="1" id="KW-0175">Coiled coil</keyword>
<evidence type="ECO:0000256" key="1">
    <source>
        <dbReference type="SAM" id="Coils"/>
    </source>
</evidence>